<dbReference type="RefSeq" id="WP_216814892.1">
    <property type="nucleotide sequence ID" value="NZ_JAELVF020000001.1"/>
</dbReference>
<feature type="region of interest" description="Disordered" evidence="1">
    <location>
        <begin position="44"/>
        <end position="117"/>
    </location>
</feature>
<gene>
    <name evidence="3" type="ORF">JGS22_008210</name>
</gene>
<feature type="compositionally biased region" description="Basic and acidic residues" evidence="1">
    <location>
        <begin position="44"/>
        <end position="54"/>
    </location>
</feature>
<dbReference type="EMBL" id="JAELVF020000001">
    <property type="protein sequence ID" value="MBU7597605.1"/>
    <property type="molecule type" value="Genomic_DNA"/>
</dbReference>
<protein>
    <submittedName>
        <fullName evidence="3">Uncharacterized protein</fullName>
    </submittedName>
</protein>
<evidence type="ECO:0000256" key="2">
    <source>
        <dbReference type="SAM" id="Phobius"/>
    </source>
</evidence>
<feature type="transmembrane region" description="Helical" evidence="2">
    <location>
        <begin position="17"/>
        <end position="42"/>
    </location>
</feature>
<keyword evidence="2" id="KW-0472">Membrane</keyword>
<accession>A0A949N1B0</accession>
<organism evidence="3 4">
    <name type="scientific">Streptomyces tardus</name>
    <dbReference type="NCBI Taxonomy" id="2780544"/>
    <lineage>
        <taxon>Bacteria</taxon>
        <taxon>Bacillati</taxon>
        <taxon>Actinomycetota</taxon>
        <taxon>Actinomycetes</taxon>
        <taxon>Kitasatosporales</taxon>
        <taxon>Streptomycetaceae</taxon>
        <taxon>Streptomyces</taxon>
    </lineage>
</organism>
<dbReference type="Proteomes" id="UP000694501">
    <property type="component" value="Unassembled WGS sequence"/>
</dbReference>
<keyword evidence="2" id="KW-1133">Transmembrane helix</keyword>
<keyword evidence="2" id="KW-0812">Transmembrane</keyword>
<evidence type="ECO:0000256" key="1">
    <source>
        <dbReference type="SAM" id="MobiDB-lite"/>
    </source>
</evidence>
<proteinExistence type="predicted"/>
<dbReference type="AlphaFoldDB" id="A0A949N1B0"/>
<sequence length="287" mass="29392">MPPGGPYRPPGNSSSTVAALVCGGLVLTLLAVLGLGFVAGWFDDDKNKNDDRASSEAASDGASDGESERRGRDPGAGGSDDSAGADADADPDGSTGSGGSAGSGRNRPAPDPSASAFQRVKAGNCLTVYDTGRGGSGSVAWSSDTPPAAVDCSSTDALMHVSRVTSSASSCATGTDKAWWSYNGADGSSTVLCLTRQYHKNYCLLGTQNGSGQSATVRIGQLTAVDCKAKKVPKPYNQVMRITGVYRATAGTDANSCVRAQGDQTLYYAWKVNEGKTLLCTMIYRGS</sequence>
<evidence type="ECO:0000313" key="4">
    <source>
        <dbReference type="Proteomes" id="UP000694501"/>
    </source>
</evidence>
<comment type="caution">
    <text evidence="3">The sequence shown here is derived from an EMBL/GenBank/DDBJ whole genome shotgun (WGS) entry which is preliminary data.</text>
</comment>
<keyword evidence="4" id="KW-1185">Reference proteome</keyword>
<name>A0A949N1B0_9ACTN</name>
<evidence type="ECO:0000313" key="3">
    <source>
        <dbReference type="EMBL" id="MBU7597605.1"/>
    </source>
</evidence>
<reference evidence="3" key="1">
    <citation type="submission" date="2021-06" db="EMBL/GenBank/DDBJ databases">
        <title>Sequencing of actinobacteria type strains.</title>
        <authorList>
            <person name="Nguyen G.-S."/>
            <person name="Wentzel A."/>
        </authorList>
    </citation>
    <scope>NUCLEOTIDE SEQUENCE</scope>
    <source>
        <strain evidence="3">P38-E01</strain>
    </source>
</reference>
<feature type="compositionally biased region" description="Low complexity" evidence="1">
    <location>
        <begin position="55"/>
        <end position="64"/>
    </location>
</feature>